<feature type="transmembrane region" description="Helical" evidence="1">
    <location>
        <begin position="73"/>
        <end position="96"/>
    </location>
</feature>
<organism evidence="2 3">
    <name type="scientific">Saccharothrix mutabilis subsp. mutabilis</name>
    <dbReference type="NCBI Taxonomy" id="66855"/>
    <lineage>
        <taxon>Bacteria</taxon>
        <taxon>Bacillati</taxon>
        <taxon>Actinomycetota</taxon>
        <taxon>Actinomycetes</taxon>
        <taxon>Pseudonocardiales</taxon>
        <taxon>Pseudonocardiaceae</taxon>
        <taxon>Saccharothrix</taxon>
    </lineage>
</organism>
<keyword evidence="1" id="KW-1133">Transmembrane helix</keyword>
<dbReference type="RefSeq" id="WP_343939159.1">
    <property type="nucleotide sequence ID" value="NZ_BAAABU010000028.1"/>
</dbReference>
<feature type="transmembrane region" description="Helical" evidence="1">
    <location>
        <begin position="6"/>
        <end position="25"/>
    </location>
</feature>
<evidence type="ECO:0000256" key="1">
    <source>
        <dbReference type="SAM" id="Phobius"/>
    </source>
</evidence>
<dbReference type="EMBL" id="BAAABU010000028">
    <property type="protein sequence ID" value="GAA0259108.1"/>
    <property type="molecule type" value="Genomic_DNA"/>
</dbReference>
<protein>
    <submittedName>
        <fullName evidence="2">Uncharacterized protein</fullName>
    </submittedName>
</protein>
<gene>
    <name evidence="2" type="ORF">GCM10010492_70120</name>
</gene>
<proteinExistence type="predicted"/>
<name>A0ABN0URD0_9PSEU</name>
<comment type="caution">
    <text evidence="2">The sequence shown here is derived from an EMBL/GenBank/DDBJ whole genome shotgun (WGS) entry which is preliminary data.</text>
</comment>
<evidence type="ECO:0000313" key="3">
    <source>
        <dbReference type="Proteomes" id="UP001500416"/>
    </source>
</evidence>
<keyword evidence="1" id="KW-0472">Membrane</keyword>
<accession>A0ABN0URD0</accession>
<reference evidence="2 3" key="1">
    <citation type="journal article" date="2019" name="Int. J. Syst. Evol. Microbiol.">
        <title>The Global Catalogue of Microorganisms (GCM) 10K type strain sequencing project: providing services to taxonomists for standard genome sequencing and annotation.</title>
        <authorList>
            <consortium name="The Broad Institute Genomics Platform"/>
            <consortium name="The Broad Institute Genome Sequencing Center for Infectious Disease"/>
            <person name="Wu L."/>
            <person name="Ma J."/>
        </authorList>
    </citation>
    <scope>NUCLEOTIDE SEQUENCE [LARGE SCALE GENOMIC DNA]</scope>
    <source>
        <strain evidence="2 3">JCM 3380</strain>
    </source>
</reference>
<keyword evidence="1" id="KW-0812">Transmembrane</keyword>
<evidence type="ECO:0000313" key="2">
    <source>
        <dbReference type="EMBL" id="GAA0259108.1"/>
    </source>
</evidence>
<dbReference type="Proteomes" id="UP001500416">
    <property type="component" value="Unassembled WGS sequence"/>
</dbReference>
<keyword evidence="3" id="KW-1185">Reference proteome</keyword>
<feature type="transmembrane region" description="Helical" evidence="1">
    <location>
        <begin position="45"/>
        <end position="67"/>
    </location>
</feature>
<sequence length="110" mass="11928">MNALSLTPTQLLAGLGVVLVLLIVWRAGARRAKAAANAARTSARLVSLAGRVAVNAALIVIVQWVVITYRPDGWLLLAVLVVPALFASYTLTRALTVTTYEPHRRRGERR</sequence>